<evidence type="ECO:0000256" key="1">
    <source>
        <dbReference type="SAM" id="Phobius"/>
    </source>
</evidence>
<reference evidence="2 3" key="1">
    <citation type="submission" date="2020-12" db="EMBL/GenBank/DDBJ databases">
        <title>Bacterial novel species Adhaeribacter sp. BT258 isolated from soil.</title>
        <authorList>
            <person name="Jung H.-Y."/>
        </authorList>
    </citation>
    <scope>NUCLEOTIDE SEQUENCE [LARGE SCALE GENOMIC DNA]</scope>
    <source>
        <strain evidence="2 3">BT258</strain>
    </source>
</reference>
<keyword evidence="1" id="KW-1133">Transmembrane helix</keyword>
<comment type="caution">
    <text evidence="2">The sequence shown here is derived from an EMBL/GenBank/DDBJ whole genome shotgun (WGS) entry which is preliminary data.</text>
</comment>
<keyword evidence="1" id="KW-0812">Transmembrane</keyword>
<dbReference type="Proteomes" id="UP000644147">
    <property type="component" value="Unassembled WGS sequence"/>
</dbReference>
<name>A0ABS1BZT7_9BACT</name>
<feature type="transmembrane region" description="Helical" evidence="1">
    <location>
        <begin position="80"/>
        <end position="102"/>
    </location>
</feature>
<sequence length="157" mass="17368">MNIANLILWGFAATIVFTILVAASRPLGFTRMDLPFILGTMFTANRNKAPWLGFLAHLCMGWLFAFIYGAAFESSGLSTWWFGMAIGFVHGAFVLSLGLEILPFFHPRMARPFQGPTPTKQLEPPGFFALNYGKGTPIVTLLGHLIYGAILGYFYHS</sequence>
<gene>
    <name evidence="2" type="ORF">I5M27_06600</name>
</gene>
<proteinExistence type="predicted"/>
<dbReference type="EMBL" id="JAEHFX010000002">
    <property type="protein sequence ID" value="MBK0402647.1"/>
    <property type="molecule type" value="Genomic_DNA"/>
</dbReference>
<keyword evidence="1" id="KW-0472">Membrane</keyword>
<dbReference type="RefSeq" id="WP_200505387.1">
    <property type="nucleotide sequence ID" value="NZ_JAEHFX010000002.1"/>
</dbReference>
<feature type="transmembrane region" description="Helical" evidence="1">
    <location>
        <begin position="6"/>
        <end position="28"/>
    </location>
</feature>
<protein>
    <submittedName>
        <fullName evidence="2">Uncharacterized protein</fullName>
    </submittedName>
</protein>
<feature type="transmembrane region" description="Helical" evidence="1">
    <location>
        <begin position="138"/>
        <end position="156"/>
    </location>
</feature>
<accession>A0ABS1BZT7</accession>
<organism evidence="2 3">
    <name type="scientific">Adhaeribacter terrigena</name>
    <dbReference type="NCBI Taxonomy" id="2793070"/>
    <lineage>
        <taxon>Bacteria</taxon>
        <taxon>Pseudomonadati</taxon>
        <taxon>Bacteroidota</taxon>
        <taxon>Cytophagia</taxon>
        <taxon>Cytophagales</taxon>
        <taxon>Hymenobacteraceae</taxon>
        <taxon>Adhaeribacter</taxon>
    </lineage>
</organism>
<evidence type="ECO:0000313" key="2">
    <source>
        <dbReference type="EMBL" id="MBK0402647.1"/>
    </source>
</evidence>
<feature type="transmembrane region" description="Helical" evidence="1">
    <location>
        <begin position="49"/>
        <end position="68"/>
    </location>
</feature>
<keyword evidence="3" id="KW-1185">Reference proteome</keyword>
<evidence type="ECO:0000313" key="3">
    <source>
        <dbReference type="Proteomes" id="UP000644147"/>
    </source>
</evidence>